<feature type="region of interest" description="Disordered" evidence="1">
    <location>
        <begin position="1230"/>
        <end position="1255"/>
    </location>
</feature>
<organism evidence="3 4">
    <name type="scientific">Hermetia illucens</name>
    <name type="common">Black soldier fly</name>
    <dbReference type="NCBI Taxonomy" id="343691"/>
    <lineage>
        <taxon>Eukaryota</taxon>
        <taxon>Metazoa</taxon>
        <taxon>Ecdysozoa</taxon>
        <taxon>Arthropoda</taxon>
        <taxon>Hexapoda</taxon>
        <taxon>Insecta</taxon>
        <taxon>Pterygota</taxon>
        <taxon>Neoptera</taxon>
        <taxon>Endopterygota</taxon>
        <taxon>Diptera</taxon>
        <taxon>Brachycera</taxon>
        <taxon>Stratiomyomorpha</taxon>
        <taxon>Stratiomyidae</taxon>
        <taxon>Hermetiinae</taxon>
        <taxon>Hermetia</taxon>
    </lineage>
</organism>
<feature type="compositionally biased region" description="Low complexity" evidence="1">
    <location>
        <begin position="362"/>
        <end position="377"/>
    </location>
</feature>
<feature type="compositionally biased region" description="Low complexity" evidence="1">
    <location>
        <begin position="1301"/>
        <end position="1330"/>
    </location>
</feature>
<feature type="chain" id="PRO_5031536860" evidence="2">
    <location>
        <begin position="20"/>
        <end position="1671"/>
    </location>
</feature>
<dbReference type="GO" id="GO:0007508">
    <property type="term" value="P:larval heart development"/>
    <property type="evidence" value="ECO:0007669"/>
    <property type="project" value="TreeGrafter"/>
</dbReference>
<dbReference type="FunCoup" id="A0A7R8YQN1">
    <property type="interactions" value="23"/>
</dbReference>
<dbReference type="GO" id="GO:0031012">
    <property type="term" value="C:extracellular matrix"/>
    <property type="evidence" value="ECO:0007669"/>
    <property type="project" value="TreeGrafter"/>
</dbReference>
<dbReference type="PANTHER" id="PTHR33395:SF21">
    <property type="entry name" value="PERICARDIN"/>
    <property type="match status" value="1"/>
</dbReference>
<keyword evidence="4" id="KW-1185">Reference proteome</keyword>
<evidence type="ECO:0000313" key="4">
    <source>
        <dbReference type="Proteomes" id="UP000594454"/>
    </source>
</evidence>
<reference evidence="3 4" key="1">
    <citation type="submission" date="2020-11" db="EMBL/GenBank/DDBJ databases">
        <authorList>
            <person name="Wallbank WR R."/>
            <person name="Pardo Diaz C."/>
            <person name="Kozak K."/>
            <person name="Martin S."/>
            <person name="Jiggins C."/>
            <person name="Moest M."/>
            <person name="Warren A I."/>
            <person name="Generalovic N T."/>
            <person name="Byers J.R.P. K."/>
            <person name="Montejo-Kovacevich G."/>
            <person name="Yen C E."/>
        </authorList>
    </citation>
    <scope>NUCLEOTIDE SEQUENCE [LARGE SCALE GENOMIC DNA]</scope>
</reference>
<feature type="compositionally biased region" description="Low complexity" evidence="1">
    <location>
        <begin position="209"/>
        <end position="228"/>
    </location>
</feature>
<feature type="compositionally biased region" description="Polar residues" evidence="1">
    <location>
        <begin position="1535"/>
        <end position="1561"/>
    </location>
</feature>
<feature type="compositionally biased region" description="Low complexity" evidence="1">
    <location>
        <begin position="398"/>
        <end position="411"/>
    </location>
</feature>
<protein>
    <submittedName>
        <fullName evidence="3">Uncharacterized protein</fullName>
    </submittedName>
</protein>
<feature type="region of interest" description="Disordered" evidence="1">
    <location>
        <begin position="141"/>
        <end position="598"/>
    </location>
</feature>
<feature type="region of interest" description="Disordered" evidence="1">
    <location>
        <begin position="67"/>
        <end position="104"/>
    </location>
</feature>
<dbReference type="OrthoDB" id="7791530at2759"/>
<feature type="compositionally biased region" description="Low complexity" evidence="1">
    <location>
        <begin position="1438"/>
        <end position="1455"/>
    </location>
</feature>
<feature type="compositionally biased region" description="Basic and acidic residues" evidence="1">
    <location>
        <begin position="1465"/>
        <end position="1476"/>
    </location>
</feature>
<feature type="compositionally biased region" description="Low complexity" evidence="1">
    <location>
        <begin position="1282"/>
        <end position="1294"/>
    </location>
</feature>
<feature type="compositionally biased region" description="Acidic residues" evidence="1">
    <location>
        <begin position="1484"/>
        <end position="1501"/>
    </location>
</feature>
<feature type="compositionally biased region" description="Polar residues" evidence="1">
    <location>
        <begin position="1343"/>
        <end position="1356"/>
    </location>
</feature>
<feature type="compositionally biased region" description="Gly residues" evidence="1">
    <location>
        <begin position="525"/>
        <end position="552"/>
    </location>
</feature>
<evidence type="ECO:0000256" key="1">
    <source>
        <dbReference type="SAM" id="MobiDB-lite"/>
    </source>
</evidence>
<feature type="compositionally biased region" description="Polar residues" evidence="1">
    <location>
        <begin position="95"/>
        <end position="104"/>
    </location>
</feature>
<sequence length="1671" mass="164053">MRVLLWAVCTAVAVSLGNSATVPLPVDENAIVGSPEYLEAMENARRAKRNPLGIGRGQTQTQYMNFGDKNDGKAEAEASEQGSRSFVTGTHGMGQAQSQFSTGDCVSECGSSQLSYAPYGLAPPDPLRQIGQQDLSRLTQSGLTDRGRQPGSTILAGRPVGGTLVSESVPGRDGGIAHDQNGQSKWSGRPLRPDQQGVWQSGQPGLITPQVQLQPGQQQPGQTINGQQRPGLAQIGSQQPVAQQPGYGTPGAQQPSQSQLGTLQPGQRGTGQITQPGQPGLAGPGAPREDHGGWQPGGQQIQPGQTGQITQPGQVGRPGQPSYPGQVDQSGQQPSFTGQITQPGQTRRPGQQIGYPGGGEQPGITGQSGQPGPQIGQAGYPSQPGLYPNGRRDQTTFQPGQPSGQVQPGSQTTWQYGQPGGAYPGSQPGQQIGYPAVSQPGDFGQIRGPSGVQPGQTEGRRPGGLQPGGVQPDGVPQGGAHPGGVQPGGAHPGGVQPGGVQPGGVQPGGVQPGGFQPGSVQPGGVQPGGVQPGGIQPGGVQPGGIQPGGFQPGIGQFDWHRQRGAPQAGTIQAGQQAGTITQPQTTWGPSGAVQTGTEGAPQTLHTWRGHPGSIPGHPRGADGKTHIMTVPGEDQTVVNEGGGLTVLVGTGGPQQTIITDRHPSTGGLHVIPGTSTDGRAKQTVYTQPGGLTVLVGTGGPTQTVHHTGGIGLEAGGTTGAAAGAGGITGGVGGAGGRPGVITSGGTAYGPGGLQYGPIISGQTTGLPGTPGTYGGPLSLSQRPGAGGEQYGITSTDLGRQPGFVQYGPGVGQVQPGGIQYGRIDQYPARPGGFTGPSGGIQGGVGGVSGVGSGQPDGGMFGSGPGVGTQGGGQYGIGPGAGAPGTSQYGIGPGAGIAGQPGVQSGGSTITSTQDGRGPGIQGTVGYGPAPGTSFLPSGTSAGVSGVPSGVGGIPSGTGGALSQVPTTGTEYIPGSTDHYRPSSAGGAISSIEQQIPISGPQAPSGGRGRLPSISGDRYMPGAHHDGTLGGNGISGAGGGISGGGIGPGGAGGLGGLGGFDSGATRPLGGISGPGSVGGLSVPGGLGGVSGSGTGIGGQGTLGGTSGPSGIGGIGGPGGISGGGGISGISGTGGFGGPGGITGGPGGLTGIGGTTGGIGGGPGGIVGPAGGGFGSIGGAGGAGAIGGVGGVGGLGGQYATGGQLAPSNLVSADLASAGLAAGADDSFSQAESSVKNGQASANAQGKKNGGTAQTQVTGTYSGGGTFSANAMTSDVDRSASALVSGSADGAMSSSQGQGGVGKSQSQVQVNSKTGGTTSSSQSSGLNHQSQSEVQANEKGGLADAQSSGPGQTSSQAQIGFKPQDDSNPSEDSIFNGGGQASAQAGSISGQSQSQIHGKFNYGISYHGAAQSASGTKEQVASYREQNKVLFQTISQMGGAISSGSESASAAAQSPPALVTDTYLRSRPSDKSKDDKTPASRPASTDDVEYEDELEYEDDDYYEETPVKVEPKSSKTESESKKESAAESSKTLKSDPKSQISYSQKAGASDAQSSKHGSRTNGKTAEKVPTGFRGTVNTEKKYHTRLLPSKHYDNKVESDDGLKRPDSYVTVTKSVTGSIDNTKNPPQENKNFASTYYTKSSTCGYFTFTCNIVYGANGRSKICRPKTPTNGKC</sequence>
<feature type="region of interest" description="Disordered" evidence="1">
    <location>
        <begin position="1438"/>
        <end position="1603"/>
    </location>
</feature>
<feature type="compositionally biased region" description="Polar residues" evidence="1">
    <location>
        <begin position="251"/>
        <end position="262"/>
    </location>
</feature>
<dbReference type="PANTHER" id="PTHR33395">
    <property type="entry name" value="TRANSCRIPTASE, PUTATIVE-RELATED-RELATED"/>
    <property type="match status" value="1"/>
</dbReference>
<accession>A0A7R8YQN1</accession>
<evidence type="ECO:0000313" key="3">
    <source>
        <dbReference type="EMBL" id="CAD7082041.1"/>
    </source>
</evidence>
<proteinExistence type="predicted"/>
<dbReference type="GO" id="GO:0061343">
    <property type="term" value="P:cell adhesion involved in heart morphogenesis"/>
    <property type="evidence" value="ECO:0007669"/>
    <property type="project" value="TreeGrafter"/>
</dbReference>
<name>A0A7R8YQN1_HERIL</name>
<feature type="region of interest" description="Disordered" evidence="1">
    <location>
        <begin position="1089"/>
        <end position="1154"/>
    </location>
</feature>
<feature type="compositionally biased region" description="Low complexity" evidence="1">
    <location>
        <begin position="564"/>
        <end position="586"/>
    </location>
</feature>
<dbReference type="InParanoid" id="A0A7R8YQN1"/>
<gene>
    <name evidence="3" type="ORF">HERILL_LOCUS5111</name>
</gene>
<feature type="region of interest" description="Disordered" evidence="1">
    <location>
        <begin position="1281"/>
        <end position="1392"/>
    </location>
</feature>
<feature type="compositionally biased region" description="Basic and acidic residues" evidence="1">
    <location>
        <begin position="1588"/>
        <end position="1603"/>
    </location>
</feature>
<dbReference type="EMBL" id="LR899010">
    <property type="protein sequence ID" value="CAD7082041.1"/>
    <property type="molecule type" value="Genomic_DNA"/>
</dbReference>
<feature type="compositionally biased region" description="Low complexity" evidence="1">
    <location>
        <begin position="297"/>
        <end position="315"/>
    </location>
</feature>
<evidence type="ECO:0000256" key="2">
    <source>
        <dbReference type="SAM" id="SignalP"/>
    </source>
</evidence>
<feature type="compositionally biased region" description="Basic and acidic residues" evidence="1">
    <location>
        <begin position="1503"/>
        <end position="1534"/>
    </location>
</feature>
<dbReference type="Proteomes" id="UP000594454">
    <property type="component" value="Chromosome 2"/>
</dbReference>
<feature type="compositionally biased region" description="Polar residues" evidence="1">
    <location>
        <begin position="327"/>
        <end position="349"/>
    </location>
</feature>
<keyword evidence="2" id="KW-0732">Signal</keyword>
<feature type="compositionally biased region" description="Low complexity" evidence="1">
    <location>
        <begin position="264"/>
        <end position="286"/>
    </location>
</feature>
<feature type="compositionally biased region" description="Low complexity" evidence="1">
    <location>
        <begin position="1379"/>
        <end position="1392"/>
    </location>
</feature>
<feature type="compositionally biased region" description="Gly residues" evidence="1">
    <location>
        <begin position="476"/>
        <end position="516"/>
    </location>
</feature>
<feature type="signal peptide" evidence="2">
    <location>
        <begin position="1"/>
        <end position="19"/>
    </location>
</feature>